<proteinExistence type="predicted"/>
<evidence type="ECO:0000313" key="2">
    <source>
        <dbReference type="EMBL" id="GAA0582390.1"/>
    </source>
</evidence>
<keyword evidence="3" id="KW-1185">Reference proteome</keyword>
<sequence length="499" mass="53038">MTTEPCDLSAVEARRLIGRKALSPVELLESCLARIEAVNPAVNAMVALDADRARATAREAEAAVARGDHLGPLHGLPVGIKDLEETAGLRTTYGSPIFRDFVPEADMGMVARVRAAGGIVIGKTNTPEFGAGANTRNEVYGATGNPFDPTRSAAGSSGGSAVALATGMAPLCSGSDTGGSLRNPAAFCGVVGFRPSPGLVPDERHGLGWLCLPQLGPMARNVPDAALLLSAMASDDADDPLAYTLHARPVRGEKALFHPVRQLDLASLSLAVSEDFGMAPVEGTVREAFRKVAAAASKLFRASAEAHPDCTDGDMAFEILRADYFLDKHSEKVRTRPQDVGPNIRANVEEGQRYSLADHARAEAAQTRIYRSFQRFFEKHDVLITPTITISPRPWRELFPTEIDGVPTRTYFHWLALAYYVTLTGHPAVSLPVGTDSKGMPFGLQIVGPRGGDAFVLGVAAALEEAFAPDPALRRPVPDVAALRTAPPISGMEGFLGFR</sequence>
<evidence type="ECO:0000259" key="1">
    <source>
        <dbReference type="Pfam" id="PF01425"/>
    </source>
</evidence>
<accession>A0ABN1F4U7</accession>
<gene>
    <name evidence="2" type="ORF">GCM10009416_21010</name>
</gene>
<feature type="domain" description="Amidase" evidence="1">
    <location>
        <begin position="26"/>
        <end position="457"/>
    </location>
</feature>
<dbReference type="RefSeq" id="WP_343895240.1">
    <property type="nucleotide sequence ID" value="NZ_BAAAFZ010000026.1"/>
</dbReference>
<dbReference type="InterPro" id="IPR023631">
    <property type="entry name" value="Amidase_dom"/>
</dbReference>
<dbReference type="Gene3D" id="3.90.1300.10">
    <property type="entry name" value="Amidase signature (AS) domain"/>
    <property type="match status" value="1"/>
</dbReference>
<dbReference type="InterPro" id="IPR036928">
    <property type="entry name" value="AS_sf"/>
</dbReference>
<dbReference type="Pfam" id="PF01425">
    <property type="entry name" value="Amidase"/>
    <property type="match status" value="1"/>
</dbReference>
<dbReference type="PANTHER" id="PTHR11895">
    <property type="entry name" value="TRANSAMIDASE"/>
    <property type="match status" value="1"/>
</dbReference>
<dbReference type="InterPro" id="IPR000120">
    <property type="entry name" value="Amidase"/>
</dbReference>
<reference evidence="2 3" key="1">
    <citation type="journal article" date="2019" name="Int. J. Syst. Evol. Microbiol.">
        <title>The Global Catalogue of Microorganisms (GCM) 10K type strain sequencing project: providing services to taxonomists for standard genome sequencing and annotation.</title>
        <authorList>
            <consortium name="The Broad Institute Genomics Platform"/>
            <consortium name="The Broad Institute Genome Sequencing Center for Infectious Disease"/>
            <person name="Wu L."/>
            <person name="Ma J."/>
        </authorList>
    </citation>
    <scope>NUCLEOTIDE SEQUENCE [LARGE SCALE GENOMIC DNA]</scope>
    <source>
        <strain evidence="2 3">JCM 9933</strain>
    </source>
</reference>
<name>A0ABN1F4U7_9PROT</name>
<organism evidence="2 3">
    <name type="scientific">Craurococcus roseus</name>
    <dbReference type="NCBI Taxonomy" id="77585"/>
    <lineage>
        <taxon>Bacteria</taxon>
        <taxon>Pseudomonadati</taxon>
        <taxon>Pseudomonadota</taxon>
        <taxon>Alphaproteobacteria</taxon>
        <taxon>Acetobacterales</taxon>
        <taxon>Acetobacteraceae</taxon>
        <taxon>Craurococcus</taxon>
    </lineage>
</organism>
<protein>
    <submittedName>
        <fullName evidence="2">Amidase family protein</fullName>
    </submittedName>
</protein>
<dbReference type="PANTHER" id="PTHR11895:SF76">
    <property type="entry name" value="INDOLEACETAMIDE HYDROLASE"/>
    <property type="match status" value="1"/>
</dbReference>
<comment type="caution">
    <text evidence="2">The sequence shown here is derived from an EMBL/GenBank/DDBJ whole genome shotgun (WGS) entry which is preliminary data.</text>
</comment>
<dbReference type="SUPFAM" id="SSF75304">
    <property type="entry name" value="Amidase signature (AS) enzymes"/>
    <property type="match status" value="1"/>
</dbReference>
<dbReference type="EMBL" id="BAAAFZ010000026">
    <property type="protein sequence ID" value="GAA0582390.1"/>
    <property type="molecule type" value="Genomic_DNA"/>
</dbReference>
<dbReference type="Proteomes" id="UP001501588">
    <property type="component" value="Unassembled WGS sequence"/>
</dbReference>
<evidence type="ECO:0000313" key="3">
    <source>
        <dbReference type="Proteomes" id="UP001501588"/>
    </source>
</evidence>